<gene>
    <name evidence="2" type="ordered locus">Mmar10_0451</name>
</gene>
<evidence type="ECO:0000259" key="1">
    <source>
        <dbReference type="PROSITE" id="PS51186"/>
    </source>
</evidence>
<dbReference type="Gene3D" id="3.40.630.30">
    <property type="match status" value="1"/>
</dbReference>
<dbReference type="InterPro" id="IPR016181">
    <property type="entry name" value="Acyl_CoA_acyltransferase"/>
</dbReference>
<dbReference type="Pfam" id="PF13673">
    <property type="entry name" value="Acetyltransf_10"/>
    <property type="match status" value="1"/>
</dbReference>
<sequence>MSGALTVRRGTPADNPALGEVMFDAVRNGPSLYTPTQQAAWVPEPRSGADWDTRLASQCVFLAERDGLIQGFLTLDPPDYVDFAYIRPGSQGQGLFRRLHDAVEQEAVQRSQTRLHVHASLMARPAFAALGYQVMAEETVDIRGESFRRFAMEKEF</sequence>
<reference evidence="2 3" key="1">
    <citation type="submission" date="2006-08" db="EMBL/GenBank/DDBJ databases">
        <title>Complete sequence of Maricaulis maris MCS10.</title>
        <authorList>
            <consortium name="US DOE Joint Genome Institute"/>
            <person name="Copeland A."/>
            <person name="Lucas S."/>
            <person name="Lapidus A."/>
            <person name="Barry K."/>
            <person name="Detter J.C."/>
            <person name="Glavina del Rio T."/>
            <person name="Hammon N."/>
            <person name="Israni S."/>
            <person name="Dalin E."/>
            <person name="Tice H."/>
            <person name="Pitluck S."/>
            <person name="Saunders E."/>
            <person name="Brettin T."/>
            <person name="Bruce D."/>
            <person name="Han C."/>
            <person name="Tapia R."/>
            <person name="Gilna P."/>
            <person name="Schmutz J."/>
            <person name="Larimer F."/>
            <person name="Land M."/>
            <person name="Hauser L."/>
            <person name="Kyrpides N."/>
            <person name="Mikhailova N."/>
            <person name="Viollier P."/>
            <person name="Stephens C."/>
            <person name="Richardson P."/>
        </authorList>
    </citation>
    <scope>NUCLEOTIDE SEQUENCE [LARGE SCALE GENOMIC DNA]</scope>
    <source>
        <strain evidence="2 3">MCS10</strain>
    </source>
</reference>
<dbReference type="PANTHER" id="PTHR43451:SF1">
    <property type="entry name" value="ACETYLTRANSFERASE"/>
    <property type="match status" value="1"/>
</dbReference>
<proteinExistence type="predicted"/>
<dbReference type="InterPro" id="IPR052564">
    <property type="entry name" value="N-acetyltrans/Recomb-assoc"/>
</dbReference>
<evidence type="ECO:0000313" key="2">
    <source>
        <dbReference type="EMBL" id="ABI64744.1"/>
    </source>
</evidence>
<dbReference type="CDD" id="cd04301">
    <property type="entry name" value="NAT_SF"/>
    <property type="match status" value="1"/>
</dbReference>
<dbReference type="OrthoDB" id="9789081at2"/>
<accession>Q0ASJ3</accession>
<name>Q0ASJ3_MARMM</name>
<protein>
    <submittedName>
        <fullName evidence="2">Acetyltransferase, GNAT family</fullName>
    </submittedName>
</protein>
<dbReference type="SUPFAM" id="SSF55729">
    <property type="entry name" value="Acyl-CoA N-acyltransferases (Nat)"/>
    <property type="match status" value="1"/>
</dbReference>
<dbReference type="AlphaFoldDB" id="Q0ASJ3"/>
<feature type="domain" description="N-acetyltransferase" evidence="1">
    <location>
        <begin position="5"/>
        <end position="156"/>
    </location>
</feature>
<dbReference type="GO" id="GO:0016747">
    <property type="term" value="F:acyltransferase activity, transferring groups other than amino-acyl groups"/>
    <property type="evidence" value="ECO:0007669"/>
    <property type="project" value="InterPro"/>
</dbReference>
<evidence type="ECO:0000313" key="3">
    <source>
        <dbReference type="Proteomes" id="UP000001964"/>
    </source>
</evidence>
<dbReference type="eggNOG" id="COG1247">
    <property type="taxonomic scope" value="Bacteria"/>
</dbReference>
<dbReference type="Proteomes" id="UP000001964">
    <property type="component" value="Chromosome"/>
</dbReference>
<dbReference type="PROSITE" id="PS51186">
    <property type="entry name" value="GNAT"/>
    <property type="match status" value="1"/>
</dbReference>
<dbReference type="PANTHER" id="PTHR43451">
    <property type="entry name" value="ACETYLTRANSFERASE (GNAT) FAMILY PROTEIN"/>
    <property type="match status" value="1"/>
</dbReference>
<keyword evidence="2" id="KW-0808">Transferase</keyword>
<dbReference type="KEGG" id="mmr:Mmar10_0451"/>
<dbReference type="STRING" id="394221.Mmar10_0451"/>
<keyword evidence="3" id="KW-1185">Reference proteome</keyword>
<dbReference type="RefSeq" id="WP_011642391.1">
    <property type="nucleotide sequence ID" value="NC_008347.1"/>
</dbReference>
<organism evidence="2 3">
    <name type="scientific">Maricaulis maris (strain MCS10)</name>
    <name type="common">Caulobacter maris</name>
    <dbReference type="NCBI Taxonomy" id="394221"/>
    <lineage>
        <taxon>Bacteria</taxon>
        <taxon>Pseudomonadati</taxon>
        <taxon>Pseudomonadota</taxon>
        <taxon>Alphaproteobacteria</taxon>
        <taxon>Maricaulales</taxon>
        <taxon>Maricaulaceae</taxon>
        <taxon>Maricaulis</taxon>
    </lineage>
</organism>
<dbReference type="HOGENOM" id="CLU_087351_0_1_5"/>
<dbReference type="InterPro" id="IPR000182">
    <property type="entry name" value="GNAT_dom"/>
</dbReference>
<dbReference type="EMBL" id="CP000449">
    <property type="protein sequence ID" value="ABI64744.1"/>
    <property type="molecule type" value="Genomic_DNA"/>
</dbReference>